<dbReference type="EMBL" id="BMGL01000003">
    <property type="protein sequence ID" value="GGE06867.1"/>
    <property type="molecule type" value="Genomic_DNA"/>
</dbReference>
<dbReference type="RefSeq" id="WP_188405238.1">
    <property type="nucleotide sequence ID" value="NZ_BMGL01000003.1"/>
</dbReference>
<dbReference type="Proteomes" id="UP000599688">
    <property type="component" value="Unassembled WGS sequence"/>
</dbReference>
<gene>
    <name evidence="1" type="ORF">GCM10010831_05450</name>
</gene>
<evidence type="ECO:0000313" key="2">
    <source>
        <dbReference type="Proteomes" id="UP000599688"/>
    </source>
</evidence>
<evidence type="ECO:0000313" key="1">
    <source>
        <dbReference type="EMBL" id="GGE06867.1"/>
    </source>
</evidence>
<sequence length="80" mass="9281">MPRDYTKYNVEGLGENLNKRQLVFTVVKDWVEKNNPSFEDLQKAFPDEVQGSKGVVAKEAEIKDPKRYNVKEPLKIKNID</sequence>
<comment type="caution">
    <text evidence="1">The sequence shown here is derived from an EMBL/GenBank/DDBJ whole genome shotgun (WGS) entry which is preliminary data.</text>
</comment>
<organism evidence="1 2">
    <name type="scientific">Psychroflexus salis</name>
    <dbReference type="NCBI Taxonomy" id="1526574"/>
    <lineage>
        <taxon>Bacteria</taxon>
        <taxon>Pseudomonadati</taxon>
        <taxon>Bacteroidota</taxon>
        <taxon>Flavobacteriia</taxon>
        <taxon>Flavobacteriales</taxon>
        <taxon>Flavobacteriaceae</taxon>
        <taxon>Psychroflexus</taxon>
    </lineage>
</organism>
<proteinExistence type="predicted"/>
<name>A0A916ZQ92_9FLAO</name>
<dbReference type="AlphaFoldDB" id="A0A916ZQ92"/>
<protein>
    <submittedName>
        <fullName evidence="1">Uncharacterized protein</fullName>
    </submittedName>
</protein>
<reference evidence="1 2" key="1">
    <citation type="journal article" date="2014" name="Int. J. Syst. Evol. Microbiol.">
        <title>Complete genome sequence of Corynebacterium casei LMG S-19264T (=DSM 44701T), isolated from a smear-ripened cheese.</title>
        <authorList>
            <consortium name="US DOE Joint Genome Institute (JGI-PGF)"/>
            <person name="Walter F."/>
            <person name="Albersmeier A."/>
            <person name="Kalinowski J."/>
            <person name="Ruckert C."/>
        </authorList>
    </citation>
    <scope>NUCLEOTIDE SEQUENCE [LARGE SCALE GENOMIC DNA]</scope>
    <source>
        <strain evidence="1 2">CGMCC 1.12925</strain>
    </source>
</reference>
<accession>A0A916ZQ92</accession>
<keyword evidence="2" id="KW-1185">Reference proteome</keyword>